<feature type="region of interest" description="Disordered" evidence="1">
    <location>
        <begin position="1"/>
        <end position="21"/>
    </location>
</feature>
<sequence>MDEEMFGGTFTNTVPDAAKKPGTLKGQEFDFFGNPVYSVGQRTGQPNETRYLDPLKIYLHGSMAYPRPNSNLEEQPDPLNYKIKPFVTPFGVLRDTELEVDPNQYADEVEEDARLMAENPMPQVFDESFLEDPKYKHFFKPSFNFRMPPYKKFTAIHEQELNDWKLKRYCCWW</sequence>
<evidence type="ECO:0000313" key="2">
    <source>
        <dbReference type="EMBL" id="CAE0657756.1"/>
    </source>
</evidence>
<dbReference type="EMBL" id="HBIV01012601">
    <property type="protein sequence ID" value="CAE0657756.1"/>
    <property type="molecule type" value="Transcribed_RNA"/>
</dbReference>
<accession>A0A7S3YPD1</accession>
<evidence type="ECO:0000256" key="1">
    <source>
        <dbReference type="SAM" id="MobiDB-lite"/>
    </source>
</evidence>
<organism evidence="2">
    <name type="scientific">Lotharella globosa</name>
    <dbReference type="NCBI Taxonomy" id="91324"/>
    <lineage>
        <taxon>Eukaryota</taxon>
        <taxon>Sar</taxon>
        <taxon>Rhizaria</taxon>
        <taxon>Cercozoa</taxon>
        <taxon>Chlorarachniophyceae</taxon>
        <taxon>Lotharella</taxon>
    </lineage>
</organism>
<protein>
    <submittedName>
        <fullName evidence="2">Uncharacterized protein</fullName>
    </submittedName>
</protein>
<proteinExistence type="predicted"/>
<name>A0A7S3YPD1_9EUKA</name>
<gene>
    <name evidence="2" type="ORF">LGLO00237_LOCUS9324</name>
</gene>
<reference evidence="2" key="1">
    <citation type="submission" date="2021-01" db="EMBL/GenBank/DDBJ databases">
        <authorList>
            <person name="Corre E."/>
            <person name="Pelletier E."/>
            <person name="Niang G."/>
            <person name="Scheremetjew M."/>
            <person name="Finn R."/>
            <person name="Kale V."/>
            <person name="Holt S."/>
            <person name="Cochrane G."/>
            <person name="Meng A."/>
            <person name="Brown T."/>
            <person name="Cohen L."/>
        </authorList>
    </citation>
    <scope>NUCLEOTIDE SEQUENCE</scope>
    <source>
        <strain evidence="2">CCCM811</strain>
    </source>
</reference>
<dbReference type="AlphaFoldDB" id="A0A7S3YPD1"/>